<reference evidence="8 9" key="1">
    <citation type="submission" date="2023-09" db="EMBL/GenBank/DDBJ databases">
        <title>Thalassobella suaedae gen. nov., sp. nov., a marine bacterium of the family Flavobacteriaceae isolated from a halophyte Suaeda japonica.</title>
        <authorList>
            <person name="Lee S.Y."/>
            <person name="Hwang C.Y."/>
        </authorList>
    </citation>
    <scope>NUCLEOTIDE SEQUENCE [LARGE SCALE GENOMIC DNA]</scope>
    <source>
        <strain evidence="8 9">HL-DH10</strain>
    </source>
</reference>
<evidence type="ECO:0000256" key="1">
    <source>
        <dbReference type="ARBA" id="ARBA00004651"/>
    </source>
</evidence>
<dbReference type="InterPro" id="IPR051791">
    <property type="entry name" value="Pra-immunoreactive"/>
</dbReference>
<dbReference type="EMBL" id="CP134536">
    <property type="protein sequence ID" value="WNH14231.1"/>
    <property type="molecule type" value="Genomic_DNA"/>
</dbReference>
<protein>
    <submittedName>
        <fullName evidence="8">RDD family protein</fullName>
    </submittedName>
</protein>
<evidence type="ECO:0000256" key="4">
    <source>
        <dbReference type="ARBA" id="ARBA00022989"/>
    </source>
</evidence>
<evidence type="ECO:0000256" key="5">
    <source>
        <dbReference type="ARBA" id="ARBA00023136"/>
    </source>
</evidence>
<dbReference type="Pfam" id="PF06271">
    <property type="entry name" value="RDD"/>
    <property type="match status" value="1"/>
</dbReference>
<sequence length="168" mass="19421">MLDNTIQITEDVLASKNMRFVNYIIDLVAQYAIIYSLAYLFFYIGEFTGYYGLADFWNGLSNIEDYIVSYTIMFIYFFLMEAFTFRTLGKYVTKTKVVLDDGQDPTYQDVLKRSFCRMIPFDALSFLGTIGKGWHDSISSTYVVDIGRFEAKKKSFSELDQIGVSQDI</sequence>
<evidence type="ECO:0000256" key="2">
    <source>
        <dbReference type="ARBA" id="ARBA00022475"/>
    </source>
</evidence>
<keyword evidence="2" id="KW-1003">Cell membrane</keyword>
<feature type="domain" description="RDD" evidence="7">
    <location>
        <begin position="18"/>
        <end position="127"/>
    </location>
</feature>
<name>A0ABY9Y7I6_9FLAO</name>
<dbReference type="RefSeq" id="WP_415864238.1">
    <property type="nucleotide sequence ID" value="NZ_CP134536.1"/>
</dbReference>
<evidence type="ECO:0000256" key="3">
    <source>
        <dbReference type="ARBA" id="ARBA00022692"/>
    </source>
</evidence>
<dbReference type="Proteomes" id="UP001303407">
    <property type="component" value="Chromosome"/>
</dbReference>
<keyword evidence="5 6" id="KW-0472">Membrane</keyword>
<organism evidence="8 9">
    <name type="scientific">Thalassobellus suaedae</name>
    <dbReference type="NCBI Taxonomy" id="3074124"/>
    <lineage>
        <taxon>Bacteria</taxon>
        <taxon>Pseudomonadati</taxon>
        <taxon>Bacteroidota</taxon>
        <taxon>Flavobacteriia</taxon>
        <taxon>Flavobacteriales</taxon>
        <taxon>Flavobacteriaceae</taxon>
        <taxon>Thalassobellus</taxon>
    </lineage>
</organism>
<dbReference type="PANTHER" id="PTHR36115:SF4">
    <property type="entry name" value="MEMBRANE PROTEIN"/>
    <property type="match status" value="1"/>
</dbReference>
<evidence type="ECO:0000259" key="7">
    <source>
        <dbReference type="Pfam" id="PF06271"/>
    </source>
</evidence>
<feature type="transmembrane region" description="Helical" evidence="6">
    <location>
        <begin position="20"/>
        <end position="44"/>
    </location>
</feature>
<evidence type="ECO:0000313" key="9">
    <source>
        <dbReference type="Proteomes" id="UP001303407"/>
    </source>
</evidence>
<dbReference type="InterPro" id="IPR010432">
    <property type="entry name" value="RDD"/>
</dbReference>
<evidence type="ECO:0000256" key="6">
    <source>
        <dbReference type="SAM" id="Phobius"/>
    </source>
</evidence>
<feature type="transmembrane region" description="Helical" evidence="6">
    <location>
        <begin position="66"/>
        <end position="85"/>
    </location>
</feature>
<comment type="subcellular location">
    <subcellularLocation>
        <location evidence="1">Cell membrane</location>
        <topology evidence="1">Multi-pass membrane protein</topology>
    </subcellularLocation>
</comment>
<keyword evidence="3 6" id="KW-0812">Transmembrane</keyword>
<accession>A0ABY9Y7I6</accession>
<dbReference type="PANTHER" id="PTHR36115">
    <property type="entry name" value="PROLINE-RICH ANTIGEN HOMOLOG-RELATED"/>
    <property type="match status" value="1"/>
</dbReference>
<evidence type="ECO:0000313" key="8">
    <source>
        <dbReference type="EMBL" id="WNH14231.1"/>
    </source>
</evidence>
<gene>
    <name evidence="8" type="ORF">RHP49_08250</name>
</gene>
<keyword evidence="9" id="KW-1185">Reference proteome</keyword>
<keyword evidence="4 6" id="KW-1133">Transmembrane helix</keyword>
<proteinExistence type="predicted"/>